<keyword evidence="1" id="KW-0689">Ribosomal protein</keyword>
<evidence type="ECO:0000313" key="2">
    <source>
        <dbReference type="Proteomes" id="UP000284403"/>
    </source>
</evidence>
<gene>
    <name evidence="1" type="ORF">Tco025E_01955</name>
</gene>
<comment type="caution">
    <text evidence="1">The sequence shown here is derived from an EMBL/GenBank/DDBJ whole genome shotgun (WGS) entry which is preliminary data.</text>
</comment>
<organism evidence="1 2">
    <name type="scientific">Trypanosoma conorhini</name>
    <dbReference type="NCBI Taxonomy" id="83891"/>
    <lineage>
        <taxon>Eukaryota</taxon>
        <taxon>Discoba</taxon>
        <taxon>Euglenozoa</taxon>
        <taxon>Kinetoplastea</taxon>
        <taxon>Metakinetoplastina</taxon>
        <taxon>Trypanosomatida</taxon>
        <taxon>Trypanosomatidae</taxon>
        <taxon>Trypanosoma</taxon>
    </lineage>
</organism>
<reference evidence="1 2" key="1">
    <citation type="journal article" date="2018" name="BMC Genomics">
        <title>Genomic comparison of Trypanosoma conorhini and Trypanosoma rangeli to Trypanosoma cruzi strains of high and low virulence.</title>
        <authorList>
            <person name="Bradwell K.R."/>
            <person name="Koparde V.N."/>
            <person name="Matveyev A.V."/>
            <person name="Serrano M.G."/>
            <person name="Alves J.M."/>
            <person name="Parikh H."/>
            <person name="Huang B."/>
            <person name="Lee V."/>
            <person name="Espinosa-Alvarez O."/>
            <person name="Ortiz P.A."/>
            <person name="Costa-Martins A.G."/>
            <person name="Teixeira M.M."/>
            <person name="Buck G.A."/>
        </authorList>
    </citation>
    <scope>NUCLEOTIDE SEQUENCE [LARGE SCALE GENOMIC DNA]</scope>
    <source>
        <strain evidence="1 2">025E</strain>
    </source>
</reference>
<keyword evidence="2" id="KW-1185">Reference proteome</keyword>
<keyword evidence="1" id="KW-0687">Ribonucleoprotein</keyword>
<accession>A0A3R7LCR5</accession>
<dbReference type="GeneID" id="40315566"/>
<sequence>MVDTPRSKEALTKLCSFLTSDPAPTREKDVLGNLFSASPETEFQSVELEVAFLLSPAAHRVPLYFTLPHEVLPGTICLVTPPPQRKYKDEILRLSEDGSAVAQRVKKVIDTEKLGTKFVDPVTVRALANSFDHFVLIGVKKYPIQLTGEFLGHQKPPVWVPRRGGLRRKLLNAVRTVVFQRRGGSGVTCRFGHTGLSLEQLQDNLQSLLAQMTSHSQAITPQDILHIRVAGTNAEGRRAGLPIFVHSFQIPRKLPRTQSEEPKAKKPKK</sequence>
<dbReference type="GO" id="GO:0005840">
    <property type="term" value="C:ribosome"/>
    <property type="evidence" value="ECO:0007669"/>
    <property type="project" value="UniProtKB-KW"/>
</dbReference>
<dbReference type="AlphaFoldDB" id="A0A3R7LCR5"/>
<dbReference type="InterPro" id="IPR023674">
    <property type="entry name" value="Ribosomal_uL1-like"/>
</dbReference>
<dbReference type="OrthoDB" id="10251727at2759"/>
<dbReference type="Proteomes" id="UP000284403">
    <property type="component" value="Unassembled WGS sequence"/>
</dbReference>
<name>A0A3R7LCR5_9TRYP</name>
<proteinExistence type="predicted"/>
<evidence type="ECO:0000313" key="1">
    <source>
        <dbReference type="EMBL" id="RNF25763.1"/>
    </source>
</evidence>
<dbReference type="SUPFAM" id="SSF56808">
    <property type="entry name" value="Ribosomal protein L1"/>
    <property type="match status" value="1"/>
</dbReference>
<dbReference type="Pfam" id="PF00687">
    <property type="entry name" value="Ribosomal_L1"/>
    <property type="match status" value="1"/>
</dbReference>
<dbReference type="InterPro" id="IPR028364">
    <property type="entry name" value="Ribosomal_uL1/biogenesis"/>
</dbReference>
<dbReference type="RefSeq" id="XP_029230969.1">
    <property type="nucleotide sequence ID" value="XM_029368891.1"/>
</dbReference>
<dbReference type="EMBL" id="MKKU01000073">
    <property type="protein sequence ID" value="RNF25763.1"/>
    <property type="molecule type" value="Genomic_DNA"/>
</dbReference>
<protein>
    <submittedName>
        <fullName evidence="1">Ribosomal protein L1-like protein</fullName>
    </submittedName>
</protein>